<dbReference type="EMBL" id="JAOQIO010000033">
    <property type="protein sequence ID" value="MCU6792660.1"/>
    <property type="molecule type" value="Genomic_DNA"/>
</dbReference>
<sequence length="164" mass="18762">MTMNETIAAIHQTTDEIVELTKGLSDELILWKPTEEKWSIQEVVCHLEEAIPYWLHELQDTLKKPAPWGRGLQHEGRLAAVSQAHQRSTADALEGLANTKRQVETILGSIGEDDLKLEAESRNPRFGIKPMSFIIDHLLTDHLVTHLKQIRRNIEQFEARKLTN</sequence>
<reference evidence="2 3" key="1">
    <citation type="submission" date="2022-09" db="EMBL/GenBank/DDBJ databases">
        <authorList>
            <person name="Han X.L."/>
            <person name="Wang Q."/>
            <person name="Lu T."/>
        </authorList>
    </citation>
    <scope>NUCLEOTIDE SEQUENCE [LARGE SCALE GENOMIC DNA]</scope>
    <source>
        <strain evidence="2 3">WQ 127069</strain>
    </source>
</reference>
<comment type="caution">
    <text evidence="2">The sequence shown here is derived from an EMBL/GenBank/DDBJ whole genome shotgun (WGS) entry which is preliminary data.</text>
</comment>
<evidence type="ECO:0000313" key="3">
    <source>
        <dbReference type="Proteomes" id="UP001652445"/>
    </source>
</evidence>
<dbReference type="Gene3D" id="1.20.120.450">
    <property type="entry name" value="dinb family like domain"/>
    <property type="match status" value="1"/>
</dbReference>
<dbReference type="Pfam" id="PF12867">
    <property type="entry name" value="DinB_2"/>
    <property type="match status" value="1"/>
</dbReference>
<keyword evidence="3" id="KW-1185">Reference proteome</keyword>
<gene>
    <name evidence="2" type="ORF">OB236_11070</name>
</gene>
<accession>A0ABT2UDD4</accession>
<evidence type="ECO:0000259" key="1">
    <source>
        <dbReference type="Pfam" id="PF12867"/>
    </source>
</evidence>
<evidence type="ECO:0000313" key="2">
    <source>
        <dbReference type="EMBL" id="MCU6792660.1"/>
    </source>
</evidence>
<dbReference type="Proteomes" id="UP001652445">
    <property type="component" value="Unassembled WGS sequence"/>
</dbReference>
<organism evidence="2 3">
    <name type="scientific">Paenibacillus baimaensis</name>
    <dbReference type="NCBI Taxonomy" id="2982185"/>
    <lineage>
        <taxon>Bacteria</taxon>
        <taxon>Bacillati</taxon>
        <taxon>Bacillota</taxon>
        <taxon>Bacilli</taxon>
        <taxon>Bacillales</taxon>
        <taxon>Paenibacillaceae</taxon>
        <taxon>Paenibacillus</taxon>
    </lineage>
</organism>
<dbReference type="RefSeq" id="WP_262684037.1">
    <property type="nucleotide sequence ID" value="NZ_JAOQIO010000033.1"/>
</dbReference>
<protein>
    <submittedName>
        <fullName evidence="2">DinB family protein</fullName>
    </submittedName>
</protein>
<name>A0ABT2UDD4_9BACL</name>
<dbReference type="InterPro" id="IPR024775">
    <property type="entry name" value="DinB-like"/>
</dbReference>
<feature type="domain" description="DinB-like" evidence="1">
    <location>
        <begin position="10"/>
        <end position="150"/>
    </location>
</feature>
<proteinExistence type="predicted"/>
<dbReference type="SUPFAM" id="SSF109854">
    <property type="entry name" value="DinB/YfiT-like putative metalloenzymes"/>
    <property type="match status" value="1"/>
</dbReference>
<dbReference type="InterPro" id="IPR034660">
    <property type="entry name" value="DinB/YfiT-like"/>
</dbReference>